<dbReference type="GO" id="GO:0005737">
    <property type="term" value="C:cytoplasm"/>
    <property type="evidence" value="ECO:0007669"/>
    <property type="project" value="UniProtKB-UniRule"/>
</dbReference>
<dbReference type="InterPro" id="IPR035642">
    <property type="entry name" value="MraZ_N"/>
</dbReference>
<dbReference type="Pfam" id="PF02381">
    <property type="entry name" value="MraZ"/>
    <property type="match status" value="2"/>
</dbReference>
<evidence type="ECO:0000256" key="4">
    <source>
        <dbReference type="ARBA" id="ARBA00023015"/>
    </source>
</evidence>
<dbReference type="InterPro" id="IPR003444">
    <property type="entry name" value="MraZ"/>
</dbReference>
<dbReference type="PANTHER" id="PTHR34701:SF1">
    <property type="entry name" value="TRANSCRIPTIONAL REGULATOR MRAZ"/>
    <property type="match status" value="1"/>
</dbReference>
<reference evidence="10" key="1">
    <citation type="submission" date="2017-09" db="EMBL/GenBank/DDBJ databases">
        <title>Depth-based differentiation of microbial function through sediment-hosted aquifers and enrichment of novel symbionts in the deep terrestrial subsurface.</title>
        <authorList>
            <person name="Probst A.J."/>
            <person name="Ladd B."/>
            <person name="Jarett J.K."/>
            <person name="Geller-Mcgrath D.E."/>
            <person name="Sieber C.M.K."/>
            <person name="Emerson J.B."/>
            <person name="Anantharaman K."/>
            <person name="Thomas B.C."/>
            <person name="Malmstrom R."/>
            <person name="Stieglmeier M."/>
            <person name="Klingl A."/>
            <person name="Woyke T."/>
            <person name="Ryan C.M."/>
            <person name="Banfield J.F."/>
        </authorList>
    </citation>
    <scope>NUCLEOTIDE SEQUENCE [LARGE SCALE GENOMIC DNA]</scope>
</reference>
<evidence type="ECO:0000256" key="2">
    <source>
        <dbReference type="ARBA" id="ARBA00022490"/>
    </source>
</evidence>
<dbReference type="EMBL" id="PEZF01000059">
    <property type="protein sequence ID" value="PIS16848.1"/>
    <property type="molecule type" value="Genomic_DNA"/>
</dbReference>
<dbReference type="GO" id="GO:0009295">
    <property type="term" value="C:nucleoid"/>
    <property type="evidence" value="ECO:0007669"/>
    <property type="project" value="UniProtKB-SubCell"/>
</dbReference>
<dbReference type="InterPro" id="IPR038619">
    <property type="entry name" value="MraZ_sf"/>
</dbReference>
<organism evidence="9 10">
    <name type="scientific">Candidatus Portnoybacteria bacterium CG09_land_8_20_14_0_10_44_13</name>
    <dbReference type="NCBI Taxonomy" id="1974811"/>
    <lineage>
        <taxon>Bacteria</taxon>
        <taxon>Candidatus Portnoyibacteriota</taxon>
    </lineage>
</organism>
<name>A0A2H0WY32_9BACT</name>
<dbReference type="CDD" id="cd16321">
    <property type="entry name" value="MraZ_C"/>
    <property type="match status" value="1"/>
</dbReference>
<evidence type="ECO:0000259" key="8">
    <source>
        <dbReference type="PROSITE" id="PS51740"/>
    </source>
</evidence>
<dbReference type="GO" id="GO:0000976">
    <property type="term" value="F:transcription cis-regulatory region binding"/>
    <property type="evidence" value="ECO:0007669"/>
    <property type="project" value="TreeGrafter"/>
</dbReference>
<keyword evidence="4 7" id="KW-0805">Transcription regulation</keyword>
<sequence length="143" mass="16161">MLIGEYKHTIDIKRRLAIPSKLRKEIGRGAVLTRGLDNSLALYPAKEWQKMVDKISQLPSGKIDARGFSRIILAGAAPVEFDSLGRILIPDYLKAYAELEKNVVVVGLYSRLEIWSEEKWNAYKKRMESEVGNMAERLGELGV</sequence>
<keyword evidence="3" id="KW-0677">Repeat</keyword>
<dbReference type="InterPro" id="IPR020603">
    <property type="entry name" value="MraZ_dom"/>
</dbReference>
<dbReference type="NCBIfam" id="TIGR00242">
    <property type="entry name" value="division/cell wall cluster transcriptional repressor MraZ"/>
    <property type="match status" value="1"/>
</dbReference>
<dbReference type="PROSITE" id="PS51740">
    <property type="entry name" value="SPOVT_ABRB"/>
    <property type="match status" value="2"/>
</dbReference>
<dbReference type="Proteomes" id="UP000229080">
    <property type="component" value="Unassembled WGS sequence"/>
</dbReference>
<dbReference type="CDD" id="cd16320">
    <property type="entry name" value="MraZ_N"/>
    <property type="match status" value="1"/>
</dbReference>
<dbReference type="AlphaFoldDB" id="A0A2H0WY32"/>
<comment type="subunit">
    <text evidence="7">Forms oligomers.</text>
</comment>
<dbReference type="Gene3D" id="3.40.1550.20">
    <property type="entry name" value="Transcriptional regulator MraZ domain"/>
    <property type="match status" value="1"/>
</dbReference>
<keyword evidence="2 7" id="KW-0963">Cytoplasm</keyword>
<comment type="caution">
    <text evidence="9">The sequence shown here is derived from an EMBL/GenBank/DDBJ whole genome shotgun (WGS) entry which is preliminary data.</text>
</comment>
<comment type="similarity">
    <text evidence="7">Belongs to the MraZ family.</text>
</comment>
<gene>
    <name evidence="7 9" type="primary">mraZ</name>
    <name evidence="9" type="ORF">COT61_01800</name>
</gene>
<dbReference type="InterPro" id="IPR037914">
    <property type="entry name" value="SpoVT-AbrB_sf"/>
</dbReference>
<evidence type="ECO:0000256" key="3">
    <source>
        <dbReference type="ARBA" id="ARBA00022737"/>
    </source>
</evidence>
<evidence type="ECO:0000313" key="9">
    <source>
        <dbReference type="EMBL" id="PIS16848.1"/>
    </source>
</evidence>
<dbReference type="PANTHER" id="PTHR34701">
    <property type="entry name" value="TRANSCRIPTIONAL REGULATOR MRAZ"/>
    <property type="match status" value="1"/>
</dbReference>
<comment type="subcellular location">
    <subcellularLocation>
        <location evidence="7">Cytoplasm</location>
        <location evidence="7">Nucleoid</location>
    </subcellularLocation>
</comment>
<dbReference type="GO" id="GO:2000143">
    <property type="term" value="P:negative regulation of DNA-templated transcription initiation"/>
    <property type="evidence" value="ECO:0007669"/>
    <property type="project" value="TreeGrafter"/>
</dbReference>
<feature type="domain" description="SpoVT-AbrB" evidence="8">
    <location>
        <begin position="5"/>
        <end position="47"/>
    </location>
</feature>
<dbReference type="HAMAP" id="MF_01008">
    <property type="entry name" value="MraZ"/>
    <property type="match status" value="1"/>
</dbReference>
<accession>A0A2H0WY32</accession>
<dbReference type="GO" id="GO:0003700">
    <property type="term" value="F:DNA-binding transcription factor activity"/>
    <property type="evidence" value="ECO:0007669"/>
    <property type="project" value="UniProtKB-UniRule"/>
</dbReference>
<evidence type="ECO:0000256" key="7">
    <source>
        <dbReference type="HAMAP-Rule" id="MF_01008"/>
    </source>
</evidence>
<keyword evidence="6 7" id="KW-0804">Transcription</keyword>
<evidence type="ECO:0000256" key="1">
    <source>
        <dbReference type="ARBA" id="ARBA00013860"/>
    </source>
</evidence>
<evidence type="ECO:0000256" key="6">
    <source>
        <dbReference type="ARBA" id="ARBA00023163"/>
    </source>
</evidence>
<dbReference type="InterPro" id="IPR007159">
    <property type="entry name" value="SpoVT-AbrB_dom"/>
</dbReference>
<dbReference type="InterPro" id="IPR035644">
    <property type="entry name" value="MraZ_C"/>
</dbReference>
<keyword evidence="5 7" id="KW-0238">DNA-binding</keyword>
<proteinExistence type="inferred from homology"/>
<evidence type="ECO:0000256" key="5">
    <source>
        <dbReference type="ARBA" id="ARBA00023125"/>
    </source>
</evidence>
<feature type="domain" description="SpoVT-AbrB" evidence="8">
    <location>
        <begin position="76"/>
        <end position="119"/>
    </location>
</feature>
<evidence type="ECO:0000313" key="10">
    <source>
        <dbReference type="Proteomes" id="UP000229080"/>
    </source>
</evidence>
<protein>
    <recommendedName>
        <fullName evidence="1 7">Transcriptional regulator MraZ</fullName>
    </recommendedName>
</protein>
<dbReference type="SUPFAM" id="SSF89447">
    <property type="entry name" value="AbrB/MazE/MraZ-like"/>
    <property type="match status" value="1"/>
</dbReference>